<sequence length="352" mass="40165">MMETWGVLEDRSEQELHKSRLLNVEERPFKRVTKRLQTLVTSLANTSTSEERLNQQRMLEFLKDDLTTDFAIFDSSLSRLQFLFDANARQRDLYETDKQRILDECQAARDENVTLREKLDEARTTLSKRKRFDDLADKITANRLLRPRTDQLTSLKKLEEECAELERERETYAETWRERRDQFNRIMEEGMLLRAQIRDEADEVDRRQGMVEEEDEAVEASAGTPRPGPASRSATPRPDATKGDSEIAMASDNGEGAATKDKERLGSTLRGQLSRSRSRSCASSRSIREERPGETGQRSADDADNNDDGDDGEIEEGEDVETDDGVSKGHSVADAPRMMVDGSSQEDMEMDR</sequence>
<keyword evidence="6" id="KW-1185">Reference proteome</keyword>
<evidence type="ECO:0000256" key="3">
    <source>
        <dbReference type="SAM" id="Coils"/>
    </source>
</evidence>
<dbReference type="Proteomes" id="UP000034841">
    <property type="component" value="Unassembled WGS sequence"/>
</dbReference>
<keyword evidence="3" id="KW-0175">Coiled coil</keyword>
<organism evidence="5 6">
    <name type="scientific">Ceratocystis fimbriata f. sp. platani</name>
    <dbReference type="NCBI Taxonomy" id="88771"/>
    <lineage>
        <taxon>Eukaryota</taxon>
        <taxon>Fungi</taxon>
        <taxon>Dikarya</taxon>
        <taxon>Ascomycota</taxon>
        <taxon>Pezizomycotina</taxon>
        <taxon>Sordariomycetes</taxon>
        <taxon>Hypocreomycetidae</taxon>
        <taxon>Microascales</taxon>
        <taxon>Ceratocystidaceae</taxon>
        <taxon>Ceratocystis</taxon>
    </lineage>
</organism>
<dbReference type="OrthoDB" id="205166at2759"/>
<evidence type="ECO:0000256" key="4">
    <source>
        <dbReference type="SAM" id="MobiDB-lite"/>
    </source>
</evidence>
<comment type="subcellular location">
    <subcellularLocation>
        <location evidence="1">Nucleus</location>
    </subcellularLocation>
</comment>
<accession>A0A0F8BKU5</accession>
<evidence type="ECO:0000256" key="1">
    <source>
        <dbReference type="ARBA" id="ARBA00004123"/>
    </source>
</evidence>
<feature type="coiled-coil region" evidence="3">
    <location>
        <begin position="91"/>
        <end position="175"/>
    </location>
</feature>
<comment type="caution">
    <text evidence="5">The sequence shown here is derived from an EMBL/GenBank/DDBJ whole genome shotgun (WGS) entry which is preliminary data.</text>
</comment>
<dbReference type="AlphaFoldDB" id="A0A0F8BKU5"/>
<name>A0A0F8BKU5_CERFI</name>
<protein>
    <submittedName>
        <fullName evidence="5">THO complex subunit mft1</fullName>
    </submittedName>
</protein>
<proteinExistence type="predicted"/>
<feature type="region of interest" description="Disordered" evidence="4">
    <location>
        <begin position="204"/>
        <end position="352"/>
    </location>
</feature>
<feature type="compositionally biased region" description="Acidic residues" evidence="4">
    <location>
        <begin position="302"/>
        <end position="324"/>
    </location>
</feature>
<keyword evidence="2" id="KW-0539">Nucleus</keyword>
<evidence type="ECO:0000313" key="6">
    <source>
        <dbReference type="Proteomes" id="UP000034841"/>
    </source>
</evidence>
<dbReference type="EMBL" id="LBBL01000296">
    <property type="protein sequence ID" value="KKF92963.1"/>
    <property type="molecule type" value="Genomic_DNA"/>
</dbReference>
<feature type="compositionally biased region" description="Low complexity" evidence="4">
    <location>
        <begin position="266"/>
        <end position="285"/>
    </location>
</feature>
<gene>
    <name evidence="5" type="primary">mft1</name>
    <name evidence="5" type="ORF">CFO_g4701</name>
</gene>
<reference evidence="5 6" key="1">
    <citation type="submission" date="2015-04" db="EMBL/GenBank/DDBJ databases">
        <title>Genome sequence of Ceratocystis platani, a major pathogen of plane trees.</title>
        <authorList>
            <person name="Belbahri L."/>
        </authorList>
    </citation>
    <scope>NUCLEOTIDE SEQUENCE [LARGE SCALE GENOMIC DNA]</scope>
    <source>
        <strain evidence="5 6">CFO</strain>
    </source>
</reference>
<dbReference type="GO" id="GO:0006397">
    <property type="term" value="P:mRNA processing"/>
    <property type="evidence" value="ECO:0007669"/>
    <property type="project" value="InterPro"/>
</dbReference>
<dbReference type="InterPro" id="IPR008501">
    <property type="entry name" value="THOC7/Mft1"/>
</dbReference>
<evidence type="ECO:0000256" key="2">
    <source>
        <dbReference type="ARBA" id="ARBA00023242"/>
    </source>
</evidence>
<dbReference type="Pfam" id="PF05615">
    <property type="entry name" value="THOC7"/>
    <property type="match status" value="1"/>
</dbReference>
<evidence type="ECO:0000313" key="5">
    <source>
        <dbReference type="EMBL" id="KKF92963.1"/>
    </source>
</evidence>
<dbReference type="GO" id="GO:0000445">
    <property type="term" value="C:THO complex part of transcription export complex"/>
    <property type="evidence" value="ECO:0007669"/>
    <property type="project" value="InterPro"/>
</dbReference>